<evidence type="ECO:0000313" key="1">
    <source>
        <dbReference type="EMBL" id="SHI37412.1"/>
    </source>
</evidence>
<name>A0A1M6ALR7_9ACTN</name>
<keyword evidence="2" id="KW-1185">Reference proteome</keyword>
<gene>
    <name evidence="1" type="ORF">SAMN05421803_10133</name>
</gene>
<sequence length="136" mass="14978">MTTSGLTPPDPEKARKQRAYPALARLTERHATDADRLRWEGDQRPMAPLDAVRRTADLAAGSAEPDTGHPGVDREDLLAALTLLPLARAEFDRLEQGLLDMAKGRGMTWQEIAFGLGLGSAQAARQRHERLARRTD</sequence>
<dbReference type="STRING" id="758803.SAMN05421803_10133"/>
<protein>
    <recommendedName>
        <fullName evidence="3">DNA-binding protein</fullName>
    </recommendedName>
</protein>
<accession>A0A1M6ALR7</accession>
<evidence type="ECO:0000313" key="2">
    <source>
        <dbReference type="Proteomes" id="UP000184452"/>
    </source>
</evidence>
<reference evidence="1 2" key="1">
    <citation type="submission" date="2016-11" db="EMBL/GenBank/DDBJ databases">
        <authorList>
            <person name="Jaros S."/>
            <person name="Januszkiewicz K."/>
            <person name="Wedrychowicz H."/>
        </authorList>
    </citation>
    <scope>NUCLEOTIDE SEQUENCE [LARGE SCALE GENOMIC DNA]</scope>
    <source>
        <strain evidence="1 2">CGMCC 4.5723</strain>
    </source>
</reference>
<dbReference type="RefSeq" id="WP_073373685.1">
    <property type="nucleotide sequence ID" value="NZ_FQZK01000001.1"/>
</dbReference>
<dbReference type="AlphaFoldDB" id="A0A1M6ALR7"/>
<dbReference type="Proteomes" id="UP000184452">
    <property type="component" value="Unassembled WGS sequence"/>
</dbReference>
<dbReference type="EMBL" id="FQZK01000001">
    <property type="protein sequence ID" value="SHI37412.1"/>
    <property type="molecule type" value="Genomic_DNA"/>
</dbReference>
<proteinExistence type="predicted"/>
<dbReference type="OrthoDB" id="4470560at2"/>
<evidence type="ECO:0008006" key="3">
    <source>
        <dbReference type="Google" id="ProtNLM"/>
    </source>
</evidence>
<organism evidence="1 2">
    <name type="scientific">Nocardiopsis flavescens</name>
    <dbReference type="NCBI Taxonomy" id="758803"/>
    <lineage>
        <taxon>Bacteria</taxon>
        <taxon>Bacillati</taxon>
        <taxon>Actinomycetota</taxon>
        <taxon>Actinomycetes</taxon>
        <taxon>Streptosporangiales</taxon>
        <taxon>Nocardiopsidaceae</taxon>
        <taxon>Nocardiopsis</taxon>
    </lineage>
</organism>